<reference evidence="5" key="1">
    <citation type="submission" date="2015-11" db="EMBL/GenBank/DDBJ databases">
        <title>De novo transcriptome assembly of four potential Pierce s Disease insect vectors from Arizona vineyards.</title>
        <authorList>
            <person name="Tassone E.E."/>
        </authorList>
    </citation>
    <scope>NUCLEOTIDE SEQUENCE</scope>
</reference>
<accession>A0A1B6II11</accession>
<evidence type="ECO:0000256" key="3">
    <source>
        <dbReference type="SAM" id="MobiDB-lite"/>
    </source>
</evidence>
<dbReference type="InterPro" id="IPR044898">
    <property type="entry name" value="CDI_dom_sf"/>
</dbReference>
<feature type="region of interest" description="Disordered" evidence="3">
    <location>
        <begin position="87"/>
        <end position="118"/>
    </location>
</feature>
<dbReference type="AlphaFoldDB" id="A0A1B6II11"/>
<dbReference type="GO" id="GO:0051726">
    <property type="term" value="P:regulation of cell cycle"/>
    <property type="evidence" value="ECO:0007669"/>
    <property type="project" value="InterPro"/>
</dbReference>
<evidence type="ECO:0000256" key="1">
    <source>
        <dbReference type="ARBA" id="ARBA00006726"/>
    </source>
</evidence>
<feature type="domain" description="Cyclin-dependent kinase inhibitor" evidence="4">
    <location>
        <begin position="45"/>
        <end position="77"/>
    </location>
</feature>
<dbReference type="InterPro" id="IPR003175">
    <property type="entry name" value="CDI_dom"/>
</dbReference>
<protein>
    <recommendedName>
        <fullName evidence="4">Cyclin-dependent kinase inhibitor domain-containing protein</fullName>
    </recommendedName>
</protein>
<organism evidence="5">
    <name type="scientific">Homalodisca liturata</name>
    <dbReference type="NCBI Taxonomy" id="320908"/>
    <lineage>
        <taxon>Eukaryota</taxon>
        <taxon>Metazoa</taxon>
        <taxon>Ecdysozoa</taxon>
        <taxon>Arthropoda</taxon>
        <taxon>Hexapoda</taxon>
        <taxon>Insecta</taxon>
        <taxon>Pterygota</taxon>
        <taxon>Neoptera</taxon>
        <taxon>Paraneoptera</taxon>
        <taxon>Hemiptera</taxon>
        <taxon>Auchenorrhyncha</taxon>
        <taxon>Membracoidea</taxon>
        <taxon>Cicadellidae</taxon>
        <taxon>Cicadellinae</taxon>
        <taxon>Proconiini</taxon>
        <taxon>Homalodisca</taxon>
    </lineage>
</organism>
<dbReference type="Pfam" id="PF02234">
    <property type="entry name" value="CDI"/>
    <property type="match status" value="1"/>
</dbReference>
<dbReference type="Gene3D" id="4.10.365.10">
    <property type="entry name" value="p27"/>
    <property type="match status" value="1"/>
</dbReference>
<proteinExistence type="inferred from homology"/>
<dbReference type="EMBL" id="GECU01021161">
    <property type="protein sequence ID" value="JAS86545.1"/>
    <property type="molecule type" value="Transcribed_RNA"/>
</dbReference>
<feature type="non-terminal residue" evidence="5">
    <location>
        <position position="1"/>
    </location>
</feature>
<sequence>PLEELSASQTTMTSGDLCVAAPARPVTCEEKVYPGVVWRRAQPRCLFGPPDPVETEKLLQEQTRIELERFQRRWDVDLELLEAAIQERLQPSPSQDKPIANPGSTLRPTVDRPKRLQPGGLKRQTYLTEFWRSRRSLTLVFGKSKNKMRASVSLQTPSLE</sequence>
<name>A0A1B6II11_9HEMI</name>
<evidence type="ECO:0000256" key="2">
    <source>
        <dbReference type="ARBA" id="ARBA00023013"/>
    </source>
</evidence>
<dbReference type="GO" id="GO:0004861">
    <property type="term" value="F:cyclin-dependent protein serine/threonine kinase inhibitor activity"/>
    <property type="evidence" value="ECO:0007669"/>
    <property type="project" value="InterPro"/>
</dbReference>
<evidence type="ECO:0000259" key="4">
    <source>
        <dbReference type="Pfam" id="PF02234"/>
    </source>
</evidence>
<gene>
    <name evidence="5" type="ORF">g.17447</name>
</gene>
<dbReference type="GO" id="GO:0005634">
    <property type="term" value="C:nucleus"/>
    <property type="evidence" value="ECO:0007669"/>
    <property type="project" value="InterPro"/>
</dbReference>
<keyword evidence="2" id="KW-0649">Protein kinase inhibitor</keyword>
<evidence type="ECO:0000313" key="5">
    <source>
        <dbReference type="EMBL" id="JAS86545.1"/>
    </source>
</evidence>
<comment type="similarity">
    <text evidence="1">Belongs to the CDI family.</text>
</comment>